<keyword evidence="2" id="KW-1185">Reference proteome</keyword>
<dbReference type="OrthoDB" id="5385189at2759"/>
<dbReference type="EMBL" id="LAEV01001065">
    <property type="protein sequence ID" value="KKA29011.1"/>
    <property type="molecule type" value="Genomic_DNA"/>
</dbReference>
<evidence type="ECO:0000313" key="1">
    <source>
        <dbReference type="EMBL" id="KKA29011.1"/>
    </source>
</evidence>
<dbReference type="AlphaFoldDB" id="A0A0F4ZFX0"/>
<gene>
    <name evidence="1" type="ORF">TD95_005298</name>
</gene>
<comment type="caution">
    <text evidence="1">The sequence shown here is derived from an EMBL/GenBank/DDBJ whole genome shotgun (WGS) entry which is preliminary data.</text>
</comment>
<protein>
    <recommendedName>
        <fullName evidence="3">Cytoskeleton-associated protein</fullName>
    </recommendedName>
</protein>
<evidence type="ECO:0000313" key="2">
    <source>
        <dbReference type="Proteomes" id="UP000033483"/>
    </source>
</evidence>
<accession>A0A0F4ZFX0</accession>
<reference evidence="1 2" key="1">
    <citation type="submission" date="2015-03" db="EMBL/GenBank/DDBJ databases">
        <authorList>
            <person name="Radwan O."/>
            <person name="Al-Naeli F.A."/>
            <person name="Rendon G.A."/>
            <person name="Fields C."/>
        </authorList>
    </citation>
    <scope>NUCLEOTIDE SEQUENCE [LARGE SCALE GENOMIC DNA]</scope>
    <source>
        <strain evidence="1">CR-DP1</strain>
    </source>
</reference>
<proteinExistence type="predicted"/>
<organism evidence="1 2">
    <name type="scientific">Thielaviopsis punctulata</name>
    <dbReference type="NCBI Taxonomy" id="72032"/>
    <lineage>
        <taxon>Eukaryota</taxon>
        <taxon>Fungi</taxon>
        <taxon>Dikarya</taxon>
        <taxon>Ascomycota</taxon>
        <taxon>Pezizomycotina</taxon>
        <taxon>Sordariomycetes</taxon>
        <taxon>Hypocreomycetidae</taxon>
        <taxon>Microascales</taxon>
        <taxon>Ceratocystidaceae</taxon>
        <taxon>Thielaviopsis</taxon>
    </lineage>
</organism>
<dbReference type="Proteomes" id="UP000033483">
    <property type="component" value="Unassembled WGS sequence"/>
</dbReference>
<evidence type="ECO:0008006" key="3">
    <source>
        <dbReference type="Google" id="ProtNLM"/>
    </source>
</evidence>
<sequence length="336" mass="38955">MSSLSLIALIRNERMLSYSLALCAASMVGLMWTVLNSVKEDSVIEPTPQKTQYITQDTEDSLPLETLEKLVQHPNQCIKELSQKILADRALDDKSMMNILMNGIASKHDERRLMCLQTLAFVLTNTCSYLDGPNGTLQKIYNQRTFNALVRCLEHSIKDSEIPILDYGLWDEFNLRNETERLALTFIYELTQARDADLLIKSKFVEKWLVKQPWGEGDDERQRNFKDYTNKRNKISDLIRCLQSSQRGMEVLRAAKLVPPSRKHDNDNKYHVQIKMSDIDDRCFSDGENVPAGSRSREQSEEEIRLRRQHREAMVFNDGTRPIGREDIIERLREDV</sequence>
<name>A0A0F4ZFX0_9PEZI</name>